<organism evidence="6 7">
    <name type="scientific">Stephania yunnanensis</name>
    <dbReference type="NCBI Taxonomy" id="152371"/>
    <lineage>
        <taxon>Eukaryota</taxon>
        <taxon>Viridiplantae</taxon>
        <taxon>Streptophyta</taxon>
        <taxon>Embryophyta</taxon>
        <taxon>Tracheophyta</taxon>
        <taxon>Spermatophyta</taxon>
        <taxon>Magnoliopsida</taxon>
        <taxon>Ranunculales</taxon>
        <taxon>Menispermaceae</taxon>
        <taxon>Menispermoideae</taxon>
        <taxon>Cissampelideae</taxon>
        <taxon>Stephania</taxon>
    </lineage>
</organism>
<keyword evidence="7" id="KW-1185">Reference proteome</keyword>
<dbReference type="PANTHER" id="PTHR10543:SF46">
    <property type="entry name" value="CAROTENOID CLEAVAGE DIOXYGENASE 4, CHLOROPLASTIC-RELATED"/>
    <property type="match status" value="1"/>
</dbReference>
<dbReference type="Proteomes" id="UP001420932">
    <property type="component" value="Unassembled WGS sequence"/>
</dbReference>
<dbReference type="GO" id="GO:0016121">
    <property type="term" value="P:carotene catabolic process"/>
    <property type="evidence" value="ECO:0007669"/>
    <property type="project" value="TreeGrafter"/>
</dbReference>
<evidence type="ECO:0000256" key="5">
    <source>
        <dbReference type="PIRSR" id="PIRSR604294-1"/>
    </source>
</evidence>
<proteinExistence type="inferred from homology"/>
<dbReference type="AlphaFoldDB" id="A0AAP0NZC5"/>
<protein>
    <recommendedName>
        <fullName evidence="8">Carotenoid cleavage dioxygenase 4</fullName>
    </recommendedName>
</protein>
<dbReference type="PANTHER" id="PTHR10543">
    <property type="entry name" value="BETA-CAROTENE DIOXYGENASE"/>
    <property type="match status" value="1"/>
</dbReference>
<keyword evidence="3" id="KW-0560">Oxidoreductase</keyword>
<feature type="binding site" evidence="5">
    <location>
        <position position="335"/>
    </location>
    <ligand>
        <name>Fe cation</name>
        <dbReference type="ChEBI" id="CHEBI:24875"/>
        <note>catalytic</note>
    </ligand>
</feature>
<dbReference type="Pfam" id="PF03055">
    <property type="entry name" value="RPE65"/>
    <property type="match status" value="1"/>
</dbReference>
<keyword evidence="4 5" id="KW-0408">Iron</keyword>
<feature type="binding site" evidence="5">
    <location>
        <position position="438"/>
    </location>
    <ligand>
        <name>Fe cation</name>
        <dbReference type="ChEBI" id="CHEBI:24875"/>
        <note>catalytic</note>
    </ligand>
</feature>
<keyword evidence="2 5" id="KW-0479">Metal-binding</keyword>
<dbReference type="InterPro" id="IPR004294">
    <property type="entry name" value="Carotenoid_Oase"/>
</dbReference>
<dbReference type="EMBL" id="JBBNAF010000008">
    <property type="protein sequence ID" value="KAK9121736.1"/>
    <property type="molecule type" value="Genomic_DNA"/>
</dbReference>
<evidence type="ECO:0000313" key="7">
    <source>
        <dbReference type="Proteomes" id="UP001420932"/>
    </source>
</evidence>
<reference evidence="6 7" key="1">
    <citation type="submission" date="2024-01" db="EMBL/GenBank/DDBJ databases">
        <title>Genome assemblies of Stephania.</title>
        <authorList>
            <person name="Yang L."/>
        </authorList>
    </citation>
    <scope>NUCLEOTIDE SEQUENCE [LARGE SCALE GENOMIC DNA]</scope>
    <source>
        <strain evidence="6">YNDBR</strain>
        <tissue evidence="6">Leaf</tissue>
    </source>
</reference>
<evidence type="ECO:0008006" key="8">
    <source>
        <dbReference type="Google" id="ProtNLM"/>
    </source>
</evidence>
<dbReference type="GO" id="GO:0046872">
    <property type="term" value="F:metal ion binding"/>
    <property type="evidence" value="ECO:0007669"/>
    <property type="project" value="UniProtKB-KW"/>
</dbReference>
<comment type="cofactor">
    <cofactor evidence="5">
        <name>Fe(2+)</name>
        <dbReference type="ChEBI" id="CHEBI:29033"/>
    </cofactor>
    <text evidence="5">Binds 1 Fe(2+) ion per subunit.</text>
</comment>
<dbReference type="GO" id="GO:0010436">
    <property type="term" value="F:carotenoid dioxygenase activity"/>
    <property type="evidence" value="ECO:0007669"/>
    <property type="project" value="TreeGrafter"/>
</dbReference>
<comment type="similarity">
    <text evidence="1">Belongs to the carotenoid oxygenase family.</text>
</comment>
<feature type="binding site" evidence="5">
    <location>
        <position position="616"/>
    </location>
    <ligand>
        <name>Fe cation</name>
        <dbReference type="ChEBI" id="CHEBI:24875"/>
        <note>catalytic</note>
    </ligand>
</feature>
<evidence type="ECO:0000256" key="1">
    <source>
        <dbReference type="ARBA" id="ARBA00006787"/>
    </source>
</evidence>
<evidence type="ECO:0000256" key="3">
    <source>
        <dbReference type="ARBA" id="ARBA00022964"/>
    </source>
</evidence>
<keyword evidence="3" id="KW-0223">Dioxygenase</keyword>
<evidence type="ECO:0000256" key="2">
    <source>
        <dbReference type="ARBA" id="ARBA00022723"/>
    </source>
</evidence>
<name>A0AAP0NZC5_9MAGN</name>
<dbReference type="GO" id="GO:0009570">
    <property type="term" value="C:chloroplast stroma"/>
    <property type="evidence" value="ECO:0007669"/>
    <property type="project" value="TreeGrafter"/>
</dbReference>
<feature type="binding site" evidence="5">
    <location>
        <position position="370"/>
    </location>
    <ligand>
        <name>Fe cation</name>
        <dbReference type="ChEBI" id="CHEBI:24875"/>
        <note>catalytic</note>
    </ligand>
</feature>
<evidence type="ECO:0000256" key="4">
    <source>
        <dbReference type="ARBA" id="ARBA00023004"/>
    </source>
</evidence>
<gene>
    <name evidence="6" type="ORF">Syun_019353</name>
</gene>
<evidence type="ECO:0000313" key="6">
    <source>
        <dbReference type="EMBL" id="KAK9121736.1"/>
    </source>
</evidence>
<sequence>MELSLCYSFAALHSVKHENDEPRFEMWSTLDSKRARIENRIHDESSDLAESTERLGSQAVAALKKGGRGNLRKLLALSSCPHACHMRHGYINSYKHPPPLSHLPAARRVLLTHHGVQQRRRRCRLFAVIFNALDDLIDNFIDPPTTPSVDPTKVLSDNFAPVEEMPPTECPVAEGTLPACLEGGAYIRNGPNTQYLPRGPFHLFDGDGMLHCLSISQGRPPTFCSRYVHTYKYTLERKVGSRVFPNIFSGFNGLPAVLARGALSAAKFLSGQFDPISNGVGLANTSLAFLPNVNMLFALGEADLPYAVRVTSDGDIRTIGRHDFDGKLSVSMTAHPKIDAQTNEVFAFRYGPFETTRRSIFSLTTPTFIHDFAITKKYAVFANIPIGINTNPMEMVLGSGSFVGSDPKKVSRIGVIPRYTTDEKEMRWVEVPGFNMVHAINAWDEGEDEIVMIAPNIISVEHILERMELVHASVEKVRVNLKTGTVRRYPISARNLDFGVINPRFVGRKNRFGYLGVGDPMPKISGVVKLDWSEGDQKDRIVGCGMYGEGCYGGEPYFVGKSESDLDEDEDDGYVVSYVHDENVGESKFLVMDAKSPTLEVVAAVKLPHRVPYGFHGLFVQDRDLKKLL</sequence>
<comment type="caution">
    <text evidence="6">The sequence shown here is derived from an EMBL/GenBank/DDBJ whole genome shotgun (WGS) entry which is preliminary data.</text>
</comment>
<accession>A0AAP0NZC5</accession>